<feature type="compositionally biased region" description="Polar residues" evidence="1">
    <location>
        <begin position="1"/>
        <end position="11"/>
    </location>
</feature>
<reference evidence="2" key="1">
    <citation type="submission" date="2023-06" db="EMBL/GenBank/DDBJ databases">
        <title>Genome-scale phylogeny and comparative genomics of the fungal order Sordariales.</title>
        <authorList>
            <consortium name="Lawrence Berkeley National Laboratory"/>
            <person name="Hensen N."/>
            <person name="Bonometti L."/>
            <person name="Westerberg I."/>
            <person name="Brannstrom I.O."/>
            <person name="Guillou S."/>
            <person name="Cros-Aarteil S."/>
            <person name="Calhoun S."/>
            <person name="Haridas S."/>
            <person name="Kuo A."/>
            <person name="Mondo S."/>
            <person name="Pangilinan J."/>
            <person name="Riley R."/>
            <person name="LaButti K."/>
            <person name="Andreopoulos B."/>
            <person name="Lipzen A."/>
            <person name="Chen C."/>
            <person name="Yanf M."/>
            <person name="Daum C."/>
            <person name="Ng V."/>
            <person name="Clum A."/>
            <person name="Steindorff A."/>
            <person name="Ohm R."/>
            <person name="Martin F."/>
            <person name="Silar P."/>
            <person name="Natvig D."/>
            <person name="Lalanne C."/>
            <person name="Gautier V."/>
            <person name="Ament-velasquez S.L."/>
            <person name="Kruys A."/>
            <person name="Hutchinson M.I."/>
            <person name="Powell A.J."/>
            <person name="Barry K."/>
            <person name="Miller A.N."/>
            <person name="Grigoriev I.V."/>
            <person name="Debuchy R."/>
            <person name="Gladieux P."/>
            <person name="Thoren M.H."/>
            <person name="Johannesson H."/>
        </authorList>
    </citation>
    <scope>NUCLEOTIDE SEQUENCE</scope>
    <source>
        <strain evidence="2">SMH3391-2</strain>
    </source>
</reference>
<dbReference type="Proteomes" id="UP001174934">
    <property type="component" value="Unassembled WGS sequence"/>
</dbReference>
<protein>
    <submittedName>
        <fullName evidence="2">Uncharacterized protein</fullName>
    </submittedName>
</protein>
<dbReference type="AlphaFoldDB" id="A0AA40CEI7"/>
<evidence type="ECO:0000313" key="2">
    <source>
        <dbReference type="EMBL" id="KAK0635841.1"/>
    </source>
</evidence>
<feature type="compositionally biased region" description="Low complexity" evidence="1">
    <location>
        <begin position="19"/>
        <end position="37"/>
    </location>
</feature>
<gene>
    <name evidence="2" type="ORF">B0T17DRAFT_517407</name>
</gene>
<keyword evidence="3" id="KW-1185">Reference proteome</keyword>
<dbReference type="EMBL" id="JAULSR010000001">
    <property type="protein sequence ID" value="KAK0635841.1"/>
    <property type="molecule type" value="Genomic_DNA"/>
</dbReference>
<proteinExistence type="predicted"/>
<evidence type="ECO:0000313" key="3">
    <source>
        <dbReference type="Proteomes" id="UP001174934"/>
    </source>
</evidence>
<comment type="caution">
    <text evidence="2">The sequence shown here is derived from an EMBL/GenBank/DDBJ whole genome shotgun (WGS) entry which is preliminary data.</text>
</comment>
<evidence type="ECO:0000256" key="1">
    <source>
        <dbReference type="SAM" id="MobiDB-lite"/>
    </source>
</evidence>
<organism evidence="2 3">
    <name type="scientific">Bombardia bombarda</name>
    <dbReference type="NCBI Taxonomy" id="252184"/>
    <lineage>
        <taxon>Eukaryota</taxon>
        <taxon>Fungi</taxon>
        <taxon>Dikarya</taxon>
        <taxon>Ascomycota</taxon>
        <taxon>Pezizomycotina</taxon>
        <taxon>Sordariomycetes</taxon>
        <taxon>Sordariomycetidae</taxon>
        <taxon>Sordariales</taxon>
        <taxon>Lasiosphaeriaceae</taxon>
        <taxon>Bombardia</taxon>
    </lineage>
</organism>
<sequence>MDSGLFNISLSDSEEEDQTSSNNNKGNDTNGTNTGSSRSDRTALSQADFDALKKTYRPKMENGEIFKTITLSLGESIAKPDIQELLHAVEELYFFRRYDEAVRFLHDVLGGDEDDKASCLDNDTKTQLRYYKAKCVQKSGKANASVTASR</sequence>
<accession>A0AA40CEI7</accession>
<name>A0AA40CEI7_9PEZI</name>
<feature type="region of interest" description="Disordered" evidence="1">
    <location>
        <begin position="1"/>
        <end position="45"/>
    </location>
</feature>